<dbReference type="OrthoDB" id="9798690at2"/>
<keyword evidence="5" id="KW-1185">Reference proteome</keyword>
<proteinExistence type="predicted"/>
<evidence type="ECO:0000313" key="3">
    <source>
        <dbReference type="EMBL" id="SBT18687.1"/>
    </source>
</evidence>
<dbReference type="AlphaFoldDB" id="A0A1C3JU73"/>
<feature type="transmembrane region" description="Helical" evidence="1">
    <location>
        <begin position="194"/>
        <end position="212"/>
    </location>
</feature>
<evidence type="ECO:0000313" key="6">
    <source>
        <dbReference type="Proteomes" id="UP000092871"/>
    </source>
</evidence>
<sequence length="222" mass="24055">MISIFISALLIGLAGAGHCLGMCGGLASMLSIGNKTAFQTIVAYNFGRILSYCILTLILVSAINLGFASIYSELMTPLRTFAGILLVLMGLYICGLSKFILRIESLGRYIWKYVQPFAKSFLPIQTLGQAVGAGMVWGWLPCGLVYSTVLWASSLGSIELSLMAMLGFSMGTLPAMLLAAMFSQQLKKVWSHYHLAWIFGVSLIGYGLYTIPSIKNLLSNIV</sequence>
<dbReference type="Pfam" id="PF13386">
    <property type="entry name" value="DsbD_2"/>
    <property type="match status" value="1"/>
</dbReference>
<dbReference type="InterPro" id="IPR039447">
    <property type="entry name" value="UreH-like_TM_dom"/>
</dbReference>
<evidence type="ECO:0000313" key="5">
    <source>
        <dbReference type="Proteomes" id="UP000092840"/>
    </source>
</evidence>
<dbReference type="EMBL" id="FLRA01000023">
    <property type="protein sequence ID" value="SBT18687.1"/>
    <property type="molecule type" value="Genomic_DNA"/>
</dbReference>
<protein>
    <recommendedName>
        <fullName evidence="2">Urease accessory protein UreH-like transmembrane domain-containing protein</fullName>
    </recommendedName>
</protein>
<dbReference type="PANTHER" id="PTHR42208:SF1">
    <property type="entry name" value="HEAVY METAL TRANSPORTER"/>
    <property type="match status" value="1"/>
</dbReference>
<reference evidence="3 6" key="2">
    <citation type="submission" date="2016-06" db="EMBL/GenBank/DDBJ databases">
        <authorList>
            <person name="Kjaerup R.B."/>
            <person name="Dalgaard T.S."/>
            <person name="Juul-Madsen H.R."/>
        </authorList>
    </citation>
    <scope>NUCLEOTIDE SEQUENCE [LARGE SCALE GENOMIC DNA]</scope>
    <source>
        <strain evidence="3 6">CECT 5115</strain>
    </source>
</reference>
<feature type="transmembrane region" description="Helical" evidence="1">
    <location>
        <begin position="6"/>
        <end position="28"/>
    </location>
</feature>
<dbReference type="EMBL" id="FLRB01000013">
    <property type="protein sequence ID" value="SBT21642.1"/>
    <property type="molecule type" value="Genomic_DNA"/>
</dbReference>
<dbReference type="RefSeq" id="WP_083202981.1">
    <property type="nucleotide sequence ID" value="NZ_FLRA01000023.1"/>
</dbReference>
<keyword evidence="1" id="KW-1133">Transmembrane helix</keyword>
<name>A0A1C3JU73_9GAMM</name>
<feature type="transmembrane region" description="Helical" evidence="1">
    <location>
        <begin position="121"/>
        <end position="140"/>
    </location>
</feature>
<feature type="domain" description="Urease accessory protein UreH-like transmembrane" evidence="2">
    <location>
        <begin position="8"/>
        <end position="209"/>
    </location>
</feature>
<evidence type="ECO:0000313" key="4">
    <source>
        <dbReference type="EMBL" id="SBT21642.1"/>
    </source>
</evidence>
<feature type="transmembrane region" description="Helical" evidence="1">
    <location>
        <begin position="78"/>
        <end position="101"/>
    </location>
</feature>
<keyword evidence="1" id="KW-0812">Transmembrane</keyword>
<reference evidence="4 5" key="1">
    <citation type="submission" date="2016-06" db="EMBL/GenBank/DDBJ databases">
        <authorList>
            <person name="Rodrigo-Torres L."/>
            <person name="Arahal D.R."/>
        </authorList>
    </citation>
    <scope>NUCLEOTIDE SEQUENCE [LARGE SCALE GENOMIC DNA]</scope>
    <source>
        <strain evidence="4 5">CECT 5116</strain>
    </source>
</reference>
<gene>
    <name evidence="3" type="ORF">MGA5115_02834</name>
    <name evidence="4" type="ORF">MGA5116_02238</name>
</gene>
<dbReference type="Proteomes" id="UP000092840">
    <property type="component" value="Unassembled WGS sequence"/>
</dbReference>
<organism evidence="3 6">
    <name type="scientific">Marinomonas gallaica</name>
    <dbReference type="NCBI Taxonomy" id="1806667"/>
    <lineage>
        <taxon>Bacteria</taxon>
        <taxon>Pseudomonadati</taxon>
        <taxon>Pseudomonadota</taxon>
        <taxon>Gammaproteobacteria</taxon>
        <taxon>Oceanospirillales</taxon>
        <taxon>Oceanospirillaceae</taxon>
        <taxon>Marinomonas</taxon>
    </lineage>
</organism>
<feature type="transmembrane region" description="Helical" evidence="1">
    <location>
        <begin position="49"/>
        <end position="72"/>
    </location>
</feature>
<feature type="transmembrane region" description="Helical" evidence="1">
    <location>
        <begin position="160"/>
        <end position="182"/>
    </location>
</feature>
<dbReference type="Proteomes" id="UP000092871">
    <property type="component" value="Unassembled WGS sequence"/>
</dbReference>
<evidence type="ECO:0000259" key="2">
    <source>
        <dbReference type="Pfam" id="PF13386"/>
    </source>
</evidence>
<dbReference type="PANTHER" id="PTHR42208">
    <property type="entry name" value="HEAVY METAL TRANSPORTER-RELATED"/>
    <property type="match status" value="1"/>
</dbReference>
<keyword evidence="1" id="KW-0472">Membrane</keyword>
<evidence type="ECO:0000256" key="1">
    <source>
        <dbReference type="SAM" id="Phobius"/>
    </source>
</evidence>
<accession>A0A1C3JU73</accession>